<evidence type="ECO:0000313" key="2">
    <source>
        <dbReference type="Proteomes" id="UP000238701"/>
    </source>
</evidence>
<proteinExistence type="predicted"/>
<evidence type="ECO:0000313" key="1">
    <source>
        <dbReference type="EMBL" id="SPF36109.1"/>
    </source>
</evidence>
<name>A0A2U3K8Y7_9BACT</name>
<accession>A0A2U3K8Y7</accession>
<sequence>MPKPLVISGVGVRRRIKHVDLVSFVYTLLQHDSVLPVVNGPEPGHQGLQPVRQPSPKHPPFYTLLLKGRIPREE</sequence>
<dbReference type="AlphaFoldDB" id="A0A2U3K8Y7"/>
<gene>
    <name evidence="1" type="ORF">SBA1_150002</name>
</gene>
<dbReference type="Proteomes" id="UP000238701">
    <property type="component" value="Unassembled WGS sequence"/>
</dbReference>
<dbReference type="EMBL" id="OMOD01000057">
    <property type="protein sequence ID" value="SPF36109.1"/>
    <property type="molecule type" value="Genomic_DNA"/>
</dbReference>
<protein>
    <submittedName>
        <fullName evidence="1">Uncharacterized protein</fullName>
    </submittedName>
</protein>
<organism evidence="1 2">
    <name type="scientific">Candidatus Sulfotelmatobacter kueseliae</name>
    <dbReference type="NCBI Taxonomy" id="2042962"/>
    <lineage>
        <taxon>Bacteria</taxon>
        <taxon>Pseudomonadati</taxon>
        <taxon>Acidobacteriota</taxon>
        <taxon>Terriglobia</taxon>
        <taxon>Terriglobales</taxon>
        <taxon>Candidatus Korobacteraceae</taxon>
        <taxon>Candidatus Sulfotelmatobacter</taxon>
    </lineage>
</organism>
<reference evidence="2" key="1">
    <citation type="submission" date="2018-02" db="EMBL/GenBank/DDBJ databases">
        <authorList>
            <person name="Hausmann B."/>
        </authorList>
    </citation>
    <scope>NUCLEOTIDE SEQUENCE [LARGE SCALE GENOMIC DNA]</scope>
    <source>
        <strain evidence="2">Peat soil MAG SbA1</strain>
    </source>
</reference>